<dbReference type="EMBL" id="SLXA01000002">
    <property type="protein sequence ID" value="TCO85872.1"/>
    <property type="molecule type" value="Genomic_DNA"/>
</dbReference>
<keyword evidence="1 2" id="KW-0238">DNA-binding</keyword>
<name>A0A4R2LKA2_9FIRM</name>
<gene>
    <name evidence="4" type="ORF">EV212_102189</name>
</gene>
<dbReference type="PROSITE" id="PS50977">
    <property type="entry name" value="HTH_TETR_2"/>
    <property type="match status" value="1"/>
</dbReference>
<accession>A0A4R2LKA2</accession>
<sequence length="217" mass="24840">MARNKHPEETVKLILDAASKLFVEKGYDGTSLQDIINETKLSKGAIYHHFSSKEEIFERICGQIGEANSARLAGIRDDKHLNGREKLKEIFRSSLLHPNQETVLRIIPYLLDNPRFLAIEIRDILNLVAPEFIQPILDEGVADGSIQVENTRATAEVLLLMIDIWVNPMVQPSTPEEVRERCRVFMTMTHAIGLDILDEEMIEVFVNYSRMRHSFPE</sequence>
<dbReference type="Gene3D" id="1.10.357.10">
    <property type="entry name" value="Tetracycline Repressor, domain 2"/>
    <property type="match status" value="1"/>
</dbReference>
<dbReference type="SUPFAM" id="SSF46689">
    <property type="entry name" value="Homeodomain-like"/>
    <property type="match status" value="1"/>
</dbReference>
<dbReference type="PANTHER" id="PTHR43479:SF11">
    <property type="entry name" value="ACREF_ENVCD OPERON REPRESSOR-RELATED"/>
    <property type="match status" value="1"/>
</dbReference>
<keyword evidence="5" id="KW-1185">Reference proteome</keyword>
<evidence type="ECO:0000313" key="5">
    <source>
        <dbReference type="Proteomes" id="UP000295711"/>
    </source>
</evidence>
<dbReference type="InterPro" id="IPR050624">
    <property type="entry name" value="HTH-type_Tx_Regulator"/>
</dbReference>
<organism evidence="4 5">
    <name type="scientific">Frisingicoccus caecimuris</name>
    <dbReference type="NCBI Taxonomy" id="1796636"/>
    <lineage>
        <taxon>Bacteria</taxon>
        <taxon>Bacillati</taxon>
        <taxon>Bacillota</taxon>
        <taxon>Clostridia</taxon>
        <taxon>Lachnospirales</taxon>
        <taxon>Lachnospiraceae</taxon>
        <taxon>Frisingicoccus</taxon>
    </lineage>
</organism>
<dbReference type="OrthoDB" id="9814200at2"/>
<dbReference type="PROSITE" id="PS01081">
    <property type="entry name" value="HTH_TETR_1"/>
    <property type="match status" value="1"/>
</dbReference>
<evidence type="ECO:0000259" key="3">
    <source>
        <dbReference type="PROSITE" id="PS50977"/>
    </source>
</evidence>
<dbReference type="InterPro" id="IPR023772">
    <property type="entry name" value="DNA-bd_HTH_TetR-type_CS"/>
</dbReference>
<dbReference type="GO" id="GO:0003677">
    <property type="term" value="F:DNA binding"/>
    <property type="evidence" value="ECO:0007669"/>
    <property type="project" value="UniProtKB-UniRule"/>
</dbReference>
<dbReference type="PRINTS" id="PR00455">
    <property type="entry name" value="HTHTETR"/>
</dbReference>
<protein>
    <submittedName>
        <fullName evidence="4">TetR family transcriptional regulator</fullName>
    </submittedName>
</protein>
<dbReference type="InterPro" id="IPR009057">
    <property type="entry name" value="Homeodomain-like_sf"/>
</dbReference>
<dbReference type="Proteomes" id="UP000295711">
    <property type="component" value="Unassembled WGS sequence"/>
</dbReference>
<dbReference type="Pfam" id="PF00440">
    <property type="entry name" value="TetR_N"/>
    <property type="match status" value="1"/>
</dbReference>
<dbReference type="AlphaFoldDB" id="A0A4R2LKA2"/>
<proteinExistence type="predicted"/>
<reference evidence="4 5" key="1">
    <citation type="submission" date="2019-03" db="EMBL/GenBank/DDBJ databases">
        <title>Genomic Encyclopedia of Type Strains, Phase IV (KMG-IV): sequencing the most valuable type-strain genomes for metagenomic binning, comparative biology and taxonomic classification.</title>
        <authorList>
            <person name="Goeker M."/>
        </authorList>
    </citation>
    <scope>NUCLEOTIDE SEQUENCE [LARGE SCALE GENOMIC DNA]</scope>
    <source>
        <strain evidence="4 5">DSM 28559</strain>
    </source>
</reference>
<dbReference type="InterPro" id="IPR001647">
    <property type="entry name" value="HTH_TetR"/>
</dbReference>
<evidence type="ECO:0000256" key="1">
    <source>
        <dbReference type="ARBA" id="ARBA00023125"/>
    </source>
</evidence>
<feature type="DNA-binding region" description="H-T-H motif" evidence="2">
    <location>
        <begin position="31"/>
        <end position="50"/>
    </location>
</feature>
<feature type="domain" description="HTH tetR-type" evidence="3">
    <location>
        <begin position="8"/>
        <end position="68"/>
    </location>
</feature>
<evidence type="ECO:0000256" key="2">
    <source>
        <dbReference type="PROSITE-ProRule" id="PRU00335"/>
    </source>
</evidence>
<dbReference type="PANTHER" id="PTHR43479">
    <property type="entry name" value="ACREF/ENVCD OPERON REPRESSOR-RELATED"/>
    <property type="match status" value="1"/>
</dbReference>
<evidence type="ECO:0000313" key="4">
    <source>
        <dbReference type="EMBL" id="TCO85872.1"/>
    </source>
</evidence>
<comment type="caution">
    <text evidence="4">The sequence shown here is derived from an EMBL/GenBank/DDBJ whole genome shotgun (WGS) entry which is preliminary data.</text>
</comment>
<dbReference type="RefSeq" id="WP_132088798.1">
    <property type="nucleotide sequence ID" value="NZ_JANKAQ010000001.1"/>
</dbReference>